<dbReference type="RefSeq" id="WP_002356770.1">
    <property type="nucleotide sequence ID" value="NZ_BAABZB010000001.1"/>
</dbReference>
<dbReference type="InterPro" id="IPR002560">
    <property type="entry name" value="Transposase_DDE"/>
</dbReference>
<comment type="caution">
    <text evidence="2">The sequence shown here is derived from an EMBL/GenBank/DDBJ whole genome shotgun (WGS) entry which is preliminary data.</text>
</comment>
<reference evidence="2 3" key="1">
    <citation type="submission" date="2018-10" db="EMBL/GenBank/DDBJ databases">
        <title>Genotypes and phenotypes of Enterococci isolated from broiler chickens.</title>
        <authorList>
            <person name="Muhammad A.R."/>
            <person name="Diarra M.S."/>
        </authorList>
    </citation>
    <scope>NUCLEOTIDE SEQUENCE [LARGE SCALE GENOMIC DNA]</scope>
    <source>
        <strain evidence="2 3">P7 C A21</strain>
    </source>
</reference>
<evidence type="ECO:0000313" key="2">
    <source>
        <dbReference type="EMBL" id="ROY51302.1"/>
    </source>
</evidence>
<proteinExistence type="predicted"/>
<gene>
    <name evidence="2" type="ORF">EGW70_05870</name>
</gene>
<dbReference type="OrthoDB" id="2012732at2"/>
<evidence type="ECO:0000313" key="3">
    <source>
        <dbReference type="Proteomes" id="UP000275941"/>
    </source>
</evidence>
<dbReference type="Pfam" id="PF01610">
    <property type="entry name" value="DDE_Tnp_ISL3"/>
    <property type="match status" value="1"/>
</dbReference>
<sequence length="82" mass="9416">MNAFKTTLPTVCQISGAMRFIILNGNQDTYVPCVSLVKKCFPNAKLIIDCFHIVHHIGRTFRNHRIIWTKRLSKSSSLAEKR</sequence>
<dbReference type="Proteomes" id="UP000275941">
    <property type="component" value="Unassembled WGS sequence"/>
</dbReference>
<feature type="domain" description="Transposase IS204/IS1001/IS1096/IS1165 DDE" evidence="1">
    <location>
        <begin position="28"/>
        <end position="74"/>
    </location>
</feature>
<dbReference type="EMBL" id="RKOR01000011">
    <property type="protein sequence ID" value="ROY51302.1"/>
    <property type="molecule type" value="Genomic_DNA"/>
</dbReference>
<protein>
    <submittedName>
        <fullName evidence="2">Transposase</fullName>
    </submittedName>
</protein>
<organism evidence="2 3">
    <name type="scientific">Enterococcus faecalis</name>
    <name type="common">Streptococcus faecalis</name>
    <dbReference type="NCBI Taxonomy" id="1351"/>
    <lineage>
        <taxon>Bacteria</taxon>
        <taxon>Bacillati</taxon>
        <taxon>Bacillota</taxon>
        <taxon>Bacilli</taxon>
        <taxon>Lactobacillales</taxon>
        <taxon>Enterococcaceae</taxon>
        <taxon>Enterococcus</taxon>
    </lineage>
</organism>
<dbReference type="AlphaFoldDB" id="A0A3N3KMH6"/>
<name>A0A3N3KMH6_ENTFL</name>
<accession>A0A3N3KMH6</accession>
<evidence type="ECO:0000259" key="1">
    <source>
        <dbReference type="Pfam" id="PF01610"/>
    </source>
</evidence>